<name>A0A354M3U5_9BACT</name>
<reference evidence="2 3" key="1">
    <citation type="journal article" date="2018" name="Nat. Biotechnol.">
        <title>A standardized bacterial taxonomy based on genome phylogeny substantially revises the tree of life.</title>
        <authorList>
            <person name="Parks D.H."/>
            <person name="Chuvochina M."/>
            <person name="Waite D.W."/>
            <person name="Rinke C."/>
            <person name="Skarshewski A."/>
            <person name="Chaumeil P.A."/>
            <person name="Hugenholtz P."/>
        </authorList>
    </citation>
    <scope>NUCLEOTIDE SEQUENCE [LARGE SCALE GENOMIC DNA]</scope>
    <source>
        <strain evidence="2">UBA11482</strain>
    </source>
</reference>
<evidence type="ECO:0000313" key="2">
    <source>
        <dbReference type="EMBL" id="HBJ09184.1"/>
    </source>
</evidence>
<dbReference type="EMBL" id="DNWC01000123">
    <property type="protein sequence ID" value="HBJ09184.1"/>
    <property type="molecule type" value="Genomic_DNA"/>
</dbReference>
<dbReference type="Proteomes" id="UP000262954">
    <property type="component" value="Unassembled WGS sequence"/>
</dbReference>
<dbReference type="GO" id="GO:0016853">
    <property type="term" value="F:isomerase activity"/>
    <property type="evidence" value="ECO:0007669"/>
    <property type="project" value="UniProtKB-KW"/>
</dbReference>
<organism evidence="2 3">
    <name type="scientific">Coprobacter fastidiosus</name>
    <dbReference type="NCBI Taxonomy" id="1099853"/>
    <lineage>
        <taxon>Bacteria</taxon>
        <taxon>Pseudomonadati</taxon>
        <taxon>Bacteroidota</taxon>
        <taxon>Bacteroidia</taxon>
        <taxon>Bacteroidales</taxon>
        <taxon>Barnesiellaceae</taxon>
        <taxon>Coprobacter</taxon>
    </lineage>
</organism>
<gene>
    <name evidence="2" type="ORF">DDY73_09290</name>
</gene>
<accession>A0A354M3U5</accession>
<protein>
    <submittedName>
        <fullName evidence="2">DNA gyrase/topoisomerase IV subunit A</fullName>
    </submittedName>
</protein>
<sequence length="393" mass="44759">TIEATKVVEANEKLYINREEGFMGTGLKKDEFICNCSDIDDIIIFYKDGKYKVVRVSEKMFIGKNVLYINVFKKNDTRTIYNVIYRDGKDGLHYIKRFAVTGVTRDKEYDLTQGKPGSRVVWFTANPNGEAEILKITFKPKPRLKCLFIDKDFSDIAIKGRQSMGNIVTKNEIHKISLKEKGGSTLGGRQVWFDRDILRLNYDGRGEYLGEFHGNDQILVIMKNGDFCTTSFDATNHYEADIMIIEKYDSGKTWTAALNDADQGYPYLKRFKLEPTQKKQNFLGENPKSSLILLTDESFPRFEVVFGGNDAFRDPLIIDAEEFIGVKSFKAKGKRISTYTVETINELEPLRKEIPQPEVPEAELPDDTDAVTGSQSEGNSDILDEITGQMKLF</sequence>
<feature type="compositionally biased region" description="Acidic residues" evidence="1">
    <location>
        <begin position="360"/>
        <end position="369"/>
    </location>
</feature>
<feature type="region of interest" description="Disordered" evidence="1">
    <location>
        <begin position="354"/>
        <end position="393"/>
    </location>
</feature>
<dbReference type="AlphaFoldDB" id="A0A354M3U5"/>
<evidence type="ECO:0000313" key="3">
    <source>
        <dbReference type="Proteomes" id="UP000262954"/>
    </source>
</evidence>
<feature type="non-terminal residue" evidence="2">
    <location>
        <position position="1"/>
    </location>
</feature>
<comment type="caution">
    <text evidence="2">The sequence shown here is derived from an EMBL/GenBank/DDBJ whole genome shotgun (WGS) entry which is preliminary data.</text>
</comment>
<keyword evidence="2" id="KW-0413">Isomerase</keyword>
<proteinExistence type="predicted"/>
<evidence type="ECO:0000256" key="1">
    <source>
        <dbReference type="SAM" id="MobiDB-lite"/>
    </source>
</evidence>